<organism evidence="1">
    <name type="scientific">Spodoptera frugiperda</name>
    <name type="common">Fall armyworm</name>
    <dbReference type="NCBI Taxonomy" id="7108"/>
    <lineage>
        <taxon>Eukaryota</taxon>
        <taxon>Metazoa</taxon>
        <taxon>Ecdysozoa</taxon>
        <taxon>Arthropoda</taxon>
        <taxon>Hexapoda</taxon>
        <taxon>Insecta</taxon>
        <taxon>Pterygota</taxon>
        <taxon>Neoptera</taxon>
        <taxon>Endopterygota</taxon>
        <taxon>Lepidoptera</taxon>
        <taxon>Glossata</taxon>
        <taxon>Ditrysia</taxon>
        <taxon>Noctuoidea</taxon>
        <taxon>Noctuidae</taxon>
        <taxon>Amphipyrinae</taxon>
        <taxon>Spodoptera</taxon>
    </lineage>
</organism>
<dbReference type="AlphaFoldDB" id="A0A2H1VHA9"/>
<protein>
    <submittedName>
        <fullName evidence="1">SFRICE_005096</fullName>
    </submittedName>
</protein>
<reference evidence="1" key="1">
    <citation type="submission" date="2016-07" db="EMBL/GenBank/DDBJ databases">
        <authorList>
            <person name="Bretaudeau A."/>
        </authorList>
    </citation>
    <scope>NUCLEOTIDE SEQUENCE</scope>
    <source>
        <strain evidence="1">Rice</strain>
        <tissue evidence="1">Whole body</tissue>
    </source>
</reference>
<sequence>MSTDNDDDCTVGADSTVKIVSGNMPRLVVRELGSKIGKGGIGPSITSLAQRNTTQALFHVGFMQGRGVTPVVPAHSCGSVALPHLNTCSVGGRIITCHQAR</sequence>
<name>A0A2H1VHA9_SPOFR</name>
<accession>A0A2H1VHA9</accession>
<evidence type="ECO:0000313" key="1">
    <source>
        <dbReference type="EMBL" id="SOQ40197.1"/>
    </source>
</evidence>
<gene>
    <name evidence="1" type="ORF">SFRICE_005096</name>
</gene>
<proteinExistence type="predicted"/>
<dbReference type="EMBL" id="ODYU01002549">
    <property type="protein sequence ID" value="SOQ40197.1"/>
    <property type="molecule type" value="Genomic_DNA"/>
</dbReference>